<gene>
    <name evidence="2" type="ORF">DWB68_01210</name>
</gene>
<feature type="transmembrane region" description="Helical" evidence="1">
    <location>
        <begin position="90"/>
        <end position="114"/>
    </location>
</feature>
<protein>
    <recommendedName>
        <fullName evidence="4">Phage holin family protein</fullName>
    </recommendedName>
</protein>
<feature type="transmembrane region" description="Helical" evidence="1">
    <location>
        <begin position="61"/>
        <end position="84"/>
    </location>
</feature>
<dbReference type="EMBL" id="QQXK01000002">
    <property type="protein sequence ID" value="RII43645.1"/>
    <property type="molecule type" value="Genomic_DNA"/>
</dbReference>
<organism evidence="2 3">
    <name type="scientific">Galactobacter valiniphilus</name>
    <dbReference type="NCBI Taxonomy" id="2676122"/>
    <lineage>
        <taxon>Bacteria</taxon>
        <taxon>Bacillati</taxon>
        <taxon>Actinomycetota</taxon>
        <taxon>Actinomycetes</taxon>
        <taxon>Micrococcales</taxon>
        <taxon>Micrococcaceae</taxon>
        <taxon>Galactobacter</taxon>
    </lineage>
</organism>
<proteinExistence type="predicted"/>
<keyword evidence="3" id="KW-1185">Reference proteome</keyword>
<keyword evidence="1" id="KW-1133">Transmembrane helix</keyword>
<sequence length="133" mass="13916">MIRTLLSMGTSLVLSAIALLLAGWLIEGVRLEPAGFVIAVVIFTVMQAIAAPIVTKLAQKYAQAIVGGVGLVSTLVALIVATLFPGGLHISGVASWIATPVLVWLVCAVGALLVEKFVLKGWWDRRAAAKKLA</sequence>
<dbReference type="Proteomes" id="UP000265419">
    <property type="component" value="Unassembled WGS sequence"/>
</dbReference>
<evidence type="ECO:0000313" key="3">
    <source>
        <dbReference type="Proteomes" id="UP000265419"/>
    </source>
</evidence>
<name>A0A399JDK7_9MICC</name>
<evidence type="ECO:0008006" key="4">
    <source>
        <dbReference type="Google" id="ProtNLM"/>
    </source>
</evidence>
<comment type="caution">
    <text evidence="2">The sequence shown here is derived from an EMBL/GenBank/DDBJ whole genome shotgun (WGS) entry which is preliminary data.</text>
</comment>
<evidence type="ECO:0000313" key="2">
    <source>
        <dbReference type="EMBL" id="RII43645.1"/>
    </source>
</evidence>
<dbReference type="AlphaFoldDB" id="A0A399JDK7"/>
<feature type="transmembrane region" description="Helical" evidence="1">
    <location>
        <begin position="35"/>
        <end position="54"/>
    </location>
</feature>
<keyword evidence="1" id="KW-0472">Membrane</keyword>
<evidence type="ECO:0000256" key="1">
    <source>
        <dbReference type="SAM" id="Phobius"/>
    </source>
</evidence>
<reference evidence="2 3" key="1">
    <citation type="submission" date="2018-07" db="EMBL/GenBank/DDBJ databases">
        <title>Arthrobacter sp. nov., isolated from raw cow's milk with high bacterial count.</title>
        <authorList>
            <person name="Hahne J."/>
            <person name="Isele D."/>
            <person name="Lipski A."/>
        </authorList>
    </citation>
    <scope>NUCLEOTIDE SEQUENCE [LARGE SCALE GENOMIC DNA]</scope>
    <source>
        <strain evidence="2 3">JZ R-35</strain>
    </source>
</reference>
<accession>A0A399JDK7</accession>
<keyword evidence="1" id="KW-0812">Transmembrane</keyword>